<evidence type="ECO:0000256" key="4">
    <source>
        <dbReference type="SAM" id="Coils"/>
    </source>
</evidence>
<dbReference type="GO" id="GO:0016887">
    <property type="term" value="F:ATP hydrolysis activity"/>
    <property type="evidence" value="ECO:0007669"/>
    <property type="project" value="InterPro"/>
</dbReference>
<dbReference type="SMART" id="SM00382">
    <property type="entry name" value="AAA"/>
    <property type="match status" value="2"/>
</dbReference>
<dbReference type="SUPFAM" id="SSF52540">
    <property type="entry name" value="P-loop containing nucleoside triphosphate hydrolases"/>
    <property type="match status" value="2"/>
</dbReference>
<dbReference type="PANTHER" id="PTHR19211:SF6">
    <property type="entry name" value="BLL7188 PROTEIN"/>
    <property type="match status" value="1"/>
</dbReference>
<dbReference type="Gene3D" id="3.40.50.300">
    <property type="entry name" value="P-loop containing nucleotide triphosphate hydrolases"/>
    <property type="match status" value="2"/>
</dbReference>
<dbReference type="GO" id="GO:0005524">
    <property type="term" value="F:ATP binding"/>
    <property type="evidence" value="ECO:0007669"/>
    <property type="project" value="UniProtKB-KW"/>
</dbReference>
<organism evidence="7 8">
    <name type="scientific">Rothia mucilaginosa</name>
    <dbReference type="NCBI Taxonomy" id="43675"/>
    <lineage>
        <taxon>Bacteria</taxon>
        <taxon>Bacillati</taxon>
        <taxon>Actinomycetota</taxon>
        <taxon>Actinomycetes</taxon>
        <taxon>Micrococcales</taxon>
        <taxon>Micrococcaceae</taxon>
        <taxon>Rothia</taxon>
    </lineage>
</organism>
<feature type="coiled-coil region" evidence="4">
    <location>
        <begin position="271"/>
        <end position="298"/>
    </location>
</feature>
<evidence type="ECO:0000256" key="1">
    <source>
        <dbReference type="ARBA" id="ARBA00022737"/>
    </source>
</evidence>
<protein>
    <submittedName>
        <fullName evidence="7">ATP-binding cassette domain-containing protein</fullName>
    </submittedName>
</protein>
<evidence type="ECO:0000256" key="2">
    <source>
        <dbReference type="ARBA" id="ARBA00022741"/>
    </source>
</evidence>
<dbReference type="Proteomes" id="UP000713964">
    <property type="component" value="Unassembled WGS sequence"/>
</dbReference>
<gene>
    <name evidence="7" type="ORF">HXO58_06110</name>
</gene>
<dbReference type="Pfam" id="PF00005">
    <property type="entry name" value="ABC_tran"/>
    <property type="match status" value="2"/>
</dbReference>
<evidence type="ECO:0000313" key="8">
    <source>
        <dbReference type="Proteomes" id="UP000713964"/>
    </source>
</evidence>
<name>A0A930LAG5_9MICC</name>
<evidence type="ECO:0000259" key="6">
    <source>
        <dbReference type="PROSITE" id="PS50893"/>
    </source>
</evidence>
<feature type="compositionally biased region" description="Polar residues" evidence="5">
    <location>
        <begin position="1"/>
        <end position="15"/>
    </location>
</feature>
<comment type="caution">
    <text evidence="7">The sequence shown here is derived from an EMBL/GenBank/DDBJ whole genome shotgun (WGS) entry which is preliminary data.</text>
</comment>
<accession>A0A930LAG5</accession>
<dbReference type="InterPro" id="IPR003439">
    <property type="entry name" value="ABC_transporter-like_ATP-bd"/>
</dbReference>
<keyword evidence="3 7" id="KW-0067">ATP-binding</keyword>
<keyword evidence="4" id="KW-0175">Coiled coil</keyword>
<dbReference type="PANTHER" id="PTHR19211">
    <property type="entry name" value="ATP-BINDING TRANSPORT PROTEIN-RELATED"/>
    <property type="match status" value="1"/>
</dbReference>
<dbReference type="AlphaFoldDB" id="A0A930LAG5"/>
<feature type="domain" description="ABC transporter" evidence="6">
    <location>
        <begin position="32"/>
        <end position="280"/>
    </location>
</feature>
<reference evidence="7" key="1">
    <citation type="submission" date="2020-04" db="EMBL/GenBank/DDBJ databases">
        <title>Deep metagenomics examines the oral microbiome during advanced dental caries in children, revealing novel taxa and co-occurrences with host molecules.</title>
        <authorList>
            <person name="Baker J.L."/>
            <person name="Morton J.T."/>
            <person name="Dinis M."/>
            <person name="Alvarez R."/>
            <person name="Tran N.C."/>
            <person name="Knight R."/>
            <person name="Edlund A."/>
        </authorList>
    </citation>
    <scope>NUCLEOTIDE SEQUENCE</scope>
    <source>
        <strain evidence="7">JCVI_29_bin.11</strain>
    </source>
</reference>
<feature type="region of interest" description="Disordered" evidence="5">
    <location>
        <begin position="1"/>
        <end position="22"/>
    </location>
</feature>
<dbReference type="EMBL" id="JABZXL010000015">
    <property type="protein sequence ID" value="MBF1659392.1"/>
    <property type="molecule type" value="Genomic_DNA"/>
</dbReference>
<evidence type="ECO:0000256" key="3">
    <source>
        <dbReference type="ARBA" id="ARBA00022840"/>
    </source>
</evidence>
<dbReference type="InterPro" id="IPR003593">
    <property type="entry name" value="AAA+_ATPase"/>
</dbReference>
<proteinExistence type="predicted"/>
<keyword evidence="2" id="KW-0547">Nucleotide-binding</keyword>
<dbReference type="InterPro" id="IPR050611">
    <property type="entry name" value="ABCF"/>
</dbReference>
<dbReference type="InterPro" id="IPR027417">
    <property type="entry name" value="P-loop_NTPase"/>
</dbReference>
<feature type="coiled-coil region" evidence="4">
    <location>
        <begin position="345"/>
        <end position="372"/>
    </location>
</feature>
<sequence>MTHVLQPQATFPRSASSRDVRSHATSHAAVHVSIAHLHFAHPSQPPLFVNLSAVFSAPLTGLIGDNGCGKTTLMRLILGDLTPDSGSLAAPEHMAYLPQDLGLDRKQTLAELCGISEILRALQAVESGEYSPELYETIGDNWDVEERTLAALATYGFTPAALIDRDNPEAIRALFARSMRSFSGGEAVIAALASLMISDPEFILLDEPTNNLDSSAKAQLFAALEALPCPALIISHDRDLLERMHMIAELHSDRQGLAHLRLFEGNYSTYRQALDTEQQAAQRRVTEAKNRVRSAHREWVQAQEIISKNMAQVWKDDQPDTILALTKDASRQAAAKLRVLRIGKQEQAQEAYQNAQDEVRVQEKIYAELSQQPLPAGRKVLELHRVDSHRVDFRVSRETFTAQQPTKVDSLHFSPVEADGESRQGTPVERPEHLILSGPEHLRITGANGSGKTTLLNAIAHAGEADYRSPVQPAYRVGYCLEGAYIPQRITLDPQLTLLQSVQRANPGVSEQHLRDQLARLLFRRESVHHKTGELSGGERFRAAVAQVLLADPVPQLLMLDEPTNNLDISSVDWLVQALEAYTGALIVVSHDEDFCRRIRIDRTLAL</sequence>
<evidence type="ECO:0000313" key="7">
    <source>
        <dbReference type="EMBL" id="MBF1659392.1"/>
    </source>
</evidence>
<evidence type="ECO:0000256" key="5">
    <source>
        <dbReference type="SAM" id="MobiDB-lite"/>
    </source>
</evidence>
<dbReference type="PROSITE" id="PS50893">
    <property type="entry name" value="ABC_TRANSPORTER_2"/>
    <property type="match status" value="1"/>
</dbReference>
<keyword evidence="1" id="KW-0677">Repeat</keyword>